<feature type="transmembrane region" description="Helical" evidence="6">
    <location>
        <begin position="232"/>
        <end position="253"/>
    </location>
</feature>
<evidence type="ECO:0000256" key="4">
    <source>
        <dbReference type="ARBA" id="ARBA00022989"/>
    </source>
</evidence>
<feature type="transmembrane region" description="Helical" evidence="6">
    <location>
        <begin position="103"/>
        <end position="122"/>
    </location>
</feature>
<accession>A0A4Z2C728</accession>
<keyword evidence="9" id="KW-1185">Reference proteome</keyword>
<dbReference type="Proteomes" id="UP000516260">
    <property type="component" value="Chromosome 13"/>
</dbReference>
<proteinExistence type="inferred from homology"/>
<dbReference type="GO" id="GO:0005886">
    <property type="term" value="C:plasma membrane"/>
    <property type="evidence" value="ECO:0007669"/>
    <property type="project" value="TreeGrafter"/>
</dbReference>
<evidence type="ECO:0000256" key="5">
    <source>
        <dbReference type="ARBA" id="ARBA00023136"/>
    </source>
</evidence>
<comment type="caution">
    <text evidence="8">The sequence shown here is derived from an EMBL/GenBank/DDBJ whole genome shotgun (WGS) entry which is preliminary data.</text>
</comment>
<dbReference type="EMBL" id="SWLE01000005">
    <property type="protein sequence ID" value="TNM99973.1"/>
    <property type="molecule type" value="Genomic_DNA"/>
</dbReference>
<evidence type="ECO:0000313" key="8">
    <source>
        <dbReference type="EMBL" id="TNM99973.1"/>
    </source>
</evidence>
<organism evidence="8 9">
    <name type="scientific">Takifugu bimaculatus</name>
    <dbReference type="NCBI Taxonomy" id="433685"/>
    <lineage>
        <taxon>Eukaryota</taxon>
        <taxon>Metazoa</taxon>
        <taxon>Chordata</taxon>
        <taxon>Craniata</taxon>
        <taxon>Vertebrata</taxon>
        <taxon>Euteleostomi</taxon>
        <taxon>Actinopterygii</taxon>
        <taxon>Neopterygii</taxon>
        <taxon>Teleostei</taxon>
        <taxon>Neoteleostei</taxon>
        <taxon>Acanthomorphata</taxon>
        <taxon>Eupercaria</taxon>
        <taxon>Tetraodontiformes</taxon>
        <taxon>Tetradontoidea</taxon>
        <taxon>Tetraodontidae</taxon>
        <taxon>Takifugu</taxon>
    </lineage>
</organism>
<dbReference type="Pfam" id="PF10277">
    <property type="entry name" value="Frag1"/>
    <property type="match status" value="1"/>
</dbReference>
<dbReference type="InterPro" id="IPR019402">
    <property type="entry name" value="CWH43_N"/>
</dbReference>
<name>A0A4Z2C728_9TELE</name>
<keyword evidence="5 6" id="KW-0472">Membrane</keyword>
<evidence type="ECO:0000256" key="6">
    <source>
        <dbReference type="SAM" id="Phobius"/>
    </source>
</evidence>
<dbReference type="AlphaFoldDB" id="A0A4Z2C728"/>
<dbReference type="PANTHER" id="PTHR21324">
    <property type="entry name" value="FASTING-INDUCIBLE INTEGRAL MEMBRANE PROTEIN TM6P1-RELATED"/>
    <property type="match status" value="1"/>
</dbReference>
<keyword evidence="4 6" id="KW-1133">Transmembrane helix</keyword>
<comment type="subcellular location">
    <subcellularLocation>
        <location evidence="1">Endomembrane system</location>
        <topology evidence="1">Multi-pass membrane protein</topology>
    </subcellularLocation>
</comment>
<gene>
    <name evidence="8" type="ORF">fugu_013006</name>
</gene>
<dbReference type="PANTHER" id="PTHR21324:SF13">
    <property type="entry name" value="SI:DKEY-228D14.5"/>
    <property type="match status" value="1"/>
</dbReference>
<feature type="domain" description="CWH43-like N-terminal" evidence="7">
    <location>
        <begin position="4"/>
        <end position="241"/>
    </location>
</feature>
<evidence type="ECO:0000256" key="3">
    <source>
        <dbReference type="ARBA" id="ARBA00022692"/>
    </source>
</evidence>
<evidence type="ECO:0000259" key="7">
    <source>
        <dbReference type="Pfam" id="PF10277"/>
    </source>
</evidence>
<comment type="similarity">
    <text evidence="2">Belongs to the DRAM/TMEM150 family.</text>
</comment>
<evidence type="ECO:0000256" key="2">
    <source>
        <dbReference type="ARBA" id="ARBA00006565"/>
    </source>
</evidence>
<feature type="transmembrane region" description="Helical" evidence="6">
    <location>
        <begin position="134"/>
        <end position="153"/>
    </location>
</feature>
<evidence type="ECO:0000313" key="9">
    <source>
        <dbReference type="Proteomes" id="UP000516260"/>
    </source>
</evidence>
<keyword evidence="3 6" id="KW-0812">Transmembrane</keyword>
<protein>
    <recommendedName>
        <fullName evidence="7">CWH43-like N-terminal domain-containing protein</fullName>
    </recommendedName>
</protein>
<evidence type="ECO:0000256" key="1">
    <source>
        <dbReference type="ARBA" id="ARBA00004127"/>
    </source>
</evidence>
<reference evidence="8 9" key="1">
    <citation type="submission" date="2019-04" db="EMBL/GenBank/DDBJ databases">
        <title>The sequence and de novo assembly of Takifugu bimaculatus genome using PacBio and Hi-C technologies.</title>
        <authorList>
            <person name="Xu P."/>
            <person name="Liu B."/>
            <person name="Zhou Z."/>
        </authorList>
    </citation>
    <scope>NUCLEOTIDE SEQUENCE [LARGE SCALE GENOMIC DNA]</scope>
    <source>
        <strain evidence="8">TB-2018</strain>
        <tissue evidence="8">Muscle</tissue>
    </source>
</reference>
<feature type="transmembrane region" description="Helical" evidence="6">
    <location>
        <begin position="70"/>
        <end position="91"/>
    </location>
</feature>
<feature type="transmembrane region" description="Helical" evidence="6">
    <location>
        <begin position="174"/>
        <end position="196"/>
    </location>
</feature>
<sequence length="267" mass="29737">MVLWVILPVSLALVSFLGTWTVYGLALSNKHVCSLTDWGGENFCRGNYSSGCCLVPTISTSGRSAPESSLFSATINAGAFLFLLFCIFHHAHILEKHACHFMLSRVGLAFGVVAAMGAFAAGNCNVICPCFTTLELPVSFLCICFYTTILTALTRLCTLSGYERILFPLRVASTVLQIIVTICCILHRGLILLGFYNHKHTEVYEVSFQSFTRKRQTPFSVFEWMLSVNLQLFELSFAVEFCFFSSFMLANIFGKQEDEKPLMLTMS</sequence>
<dbReference type="GO" id="GO:0072659">
    <property type="term" value="P:protein localization to plasma membrane"/>
    <property type="evidence" value="ECO:0007669"/>
    <property type="project" value="TreeGrafter"/>
</dbReference>
<dbReference type="InterPro" id="IPR050911">
    <property type="entry name" value="DRAM/TMEM150_Autophagy_Mod"/>
</dbReference>
<dbReference type="GO" id="GO:0012505">
    <property type="term" value="C:endomembrane system"/>
    <property type="evidence" value="ECO:0007669"/>
    <property type="project" value="UniProtKB-SubCell"/>
</dbReference>